<evidence type="ECO:0000256" key="9">
    <source>
        <dbReference type="ARBA" id="ARBA00048988"/>
    </source>
</evidence>
<dbReference type="Gene3D" id="3.40.50.300">
    <property type="entry name" value="P-loop containing nucleotide triphosphate hydrolases"/>
    <property type="match status" value="2"/>
</dbReference>
<comment type="similarity">
    <text evidence="1">Belongs to the helicase family. UvrD subfamily.</text>
</comment>
<organism evidence="13 14">
    <name type="scientific">Alteromonas pelagimontana</name>
    <dbReference type="NCBI Taxonomy" id="1858656"/>
    <lineage>
        <taxon>Bacteria</taxon>
        <taxon>Pseudomonadati</taxon>
        <taxon>Pseudomonadota</taxon>
        <taxon>Gammaproteobacteria</taxon>
        <taxon>Alteromonadales</taxon>
        <taxon>Alteromonadaceae</taxon>
        <taxon>Alteromonas/Salinimonas group</taxon>
        <taxon>Alteromonas</taxon>
    </lineage>
</organism>
<dbReference type="SUPFAM" id="SSF52540">
    <property type="entry name" value="P-loop containing nucleoside triphosphate hydrolases"/>
    <property type="match status" value="1"/>
</dbReference>
<dbReference type="InterPro" id="IPR038726">
    <property type="entry name" value="PDDEXK_AddAB-type"/>
</dbReference>
<dbReference type="InterPro" id="IPR014017">
    <property type="entry name" value="DNA_helicase_UvrD-like_C"/>
</dbReference>
<protein>
    <recommendedName>
        <fullName evidence="8">DNA 3'-5' helicase</fullName>
        <ecNumber evidence="8">5.6.2.4</ecNumber>
    </recommendedName>
</protein>
<dbReference type="GO" id="GO:0003677">
    <property type="term" value="F:DNA binding"/>
    <property type="evidence" value="ECO:0007669"/>
    <property type="project" value="InterPro"/>
</dbReference>
<dbReference type="EMBL" id="CP052766">
    <property type="protein sequence ID" value="QJR81201.1"/>
    <property type="molecule type" value="Genomic_DNA"/>
</dbReference>
<keyword evidence="6" id="KW-0413">Isomerase</keyword>
<keyword evidence="5 10" id="KW-0067">ATP-binding</keyword>
<proteinExistence type="inferred from homology"/>
<keyword evidence="4 10" id="KW-0347">Helicase</keyword>
<evidence type="ECO:0000256" key="5">
    <source>
        <dbReference type="ARBA" id="ARBA00022840"/>
    </source>
</evidence>
<dbReference type="Pfam" id="PF13361">
    <property type="entry name" value="UvrD_C"/>
    <property type="match status" value="2"/>
</dbReference>
<name>A0A6M4MDE5_9ALTE</name>
<dbReference type="InterPro" id="IPR027417">
    <property type="entry name" value="P-loop_NTPase"/>
</dbReference>
<dbReference type="PANTHER" id="PTHR11070:SF59">
    <property type="entry name" value="DNA 3'-5' HELICASE"/>
    <property type="match status" value="1"/>
</dbReference>
<dbReference type="GO" id="GO:0005829">
    <property type="term" value="C:cytosol"/>
    <property type="evidence" value="ECO:0007669"/>
    <property type="project" value="TreeGrafter"/>
</dbReference>
<evidence type="ECO:0000313" key="13">
    <source>
        <dbReference type="EMBL" id="QJR81201.1"/>
    </source>
</evidence>
<evidence type="ECO:0000256" key="3">
    <source>
        <dbReference type="ARBA" id="ARBA00022801"/>
    </source>
</evidence>
<dbReference type="Pfam" id="PF00580">
    <property type="entry name" value="UvrD-helicase"/>
    <property type="match status" value="1"/>
</dbReference>
<dbReference type="InterPro" id="IPR000212">
    <property type="entry name" value="DNA_helicase_UvrD/REP"/>
</dbReference>
<dbReference type="GO" id="GO:0016787">
    <property type="term" value="F:hydrolase activity"/>
    <property type="evidence" value="ECO:0007669"/>
    <property type="project" value="UniProtKB-UniRule"/>
</dbReference>
<dbReference type="PROSITE" id="PS51198">
    <property type="entry name" value="UVRD_HELICASE_ATP_BIND"/>
    <property type="match status" value="1"/>
</dbReference>
<dbReference type="PROSITE" id="PS51217">
    <property type="entry name" value="UVRD_HELICASE_CTER"/>
    <property type="match status" value="1"/>
</dbReference>
<evidence type="ECO:0000256" key="8">
    <source>
        <dbReference type="ARBA" id="ARBA00034808"/>
    </source>
</evidence>
<dbReference type="AlphaFoldDB" id="A0A6M4MDE5"/>
<evidence type="ECO:0000256" key="6">
    <source>
        <dbReference type="ARBA" id="ARBA00023235"/>
    </source>
</evidence>
<keyword evidence="3 10" id="KW-0378">Hydrolase</keyword>
<evidence type="ECO:0000256" key="2">
    <source>
        <dbReference type="ARBA" id="ARBA00022741"/>
    </source>
</evidence>
<evidence type="ECO:0000259" key="11">
    <source>
        <dbReference type="PROSITE" id="PS51198"/>
    </source>
</evidence>
<dbReference type="Proteomes" id="UP000219285">
    <property type="component" value="Chromosome"/>
</dbReference>
<dbReference type="EC" id="5.6.2.4" evidence="8"/>
<reference evidence="13 14" key="2">
    <citation type="submission" date="2020-04" db="EMBL/GenBank/DDBJ databases">
        <title>Complete genome sequence of Alteromonas pelagimontana 5.12T.</title>
        <authorList>
            <person name="Sinha R.K."/>
            <person name="Krishnan K.P."/>
            <person name="Kurian J.P."/>
        </authorList>
    </citation>
    <scope>NUCLEOTIDE SEQUENCE [LARGE SCALE GENOMIC DNA]</scope>
    <source>
        <strain evidence="13 14">5.12</strain>
    </source>
</reference>
<dbReference type="InterPro" id="IPR013986">
    <property type="entry name" value="DExx_box_DNA_helicase_dom_sf"/>
</dbReference>
<accession>A0A6M4MDE5</accession>
<evidence type="ECO:0000256" key="1">
    <source>
        <dbReference type="ARBA" id="ARBA00009922"/>
    </source>
</evidence>
<evidence type="ECO:0000256" key="4">
    <source>
        <dbReference type="ARBA" id="ARBA00022806"/>
    </source>
</evidence>
<feature type="domain" description="UvrD-like helicase ATP-binding" evidence="11">
    <location>
        <begin position="196"/>
        <end position="501"/>
    </location>
</feature>
<comment type="catalytic activity">
    <reaction evidence="9">
        <text>ATP + H2O = ADP + phosphate + H(+)</text>
        <dbReference type="Rhea" id="RHEA:13065"/>
        <dbReference type="ChEBI" id="CHEBI:15377"/>
        <dbReference type="ChEBI" id="CHEBI:15378"/>
        <dbReference type="ChEBI" id="CHEBI:30616"/>
        <dbReference type="ChEBI" id="CHEBI:43474"/>
        <dbReference type="ChEBI" id="CHEBI:456216"/>
        <dbReference type="EC" id="5.6.2.4"/>
    </reaction>
</comment>
<reference evidence="14" key="1">
    <citation type="submission" date="2014-12" db="EMBL/GenBank/DDBJ databases">
        <title>Complete genome sequence of a multi-drug resistant Klebsiella pneumoniae.</title>
        <authorList>
            <person name="Hua X."/>
            <person name="Chen Q."/>
            <person name="Li X."/>
            <person name="Feng Y."/>
            <person name="Ruan Z."/>
            <person name="Yu Y."/>
        </authorList>
    </citation>
    <scope>NUCLEOTIDE SEQUENCE [LARGE SCALE GENOMIC DNA]</scope>
    <source>
        <strain evidence="14">5.12</strain>
    </source>
</reference>
<keyword evidence="2 10" id="KW-0547">Nucleotide-binding</keyword>
<dbReference type="Gene3D" id="1.10.486.10">
    <property type="entry name" value="PCRA, domain 4"/>
    <property type="match status" value="1"/>
</dbReference>
<evidence type="ECO:0000256" key="7">
    <source>
        <dbReference type="ARBA" id="ARBA00034617"/>
    </source>
</evidence>
<dbReference type="GO" id="GO:0033202">
    <property type="term" value="C:DNA helicase complex"/>
    <property type="evidence" value="ECO:0007669"/>
    <property type="project" value="TreeGrafter"/>
</dbReference>
<evidence type="ECO:0000259" key="12">
    <source>
        <dbReference type="PROSITE" id="PS51217"/>
    </source>
</evidence>
<feature type="domain" description="UvrD-like helicase C-terminal" evidence="12">
    <location>
        <begin position="505"/>
        <end position="783"/>
    </location>
</feature>
<dbReference type="Pfam" id="PF12705">
    <property type="entry name" value="PDDEXK_1"/>
    <property type="match status" value="1"/>
</dbReference>
<evidence type="ECO:0000256" key="10">
    <source>
        <dbReference type="PROSITE-ProRule" id="PRU00560"/>
    </source>
</evidence>
<keyword evidence="14" id="KW-1185">Reference proteome</keyword>
<dbReference type="GO" id="GO:0005524">
    <property type="term" value="F:ATP binding"/>
    <property type="evidence" value="ECO:0007669"/>
    <property type="project" value="UniProtKB-UniRule"/>
</dbReference>
<dbReference type="OrthoDB" id="9806690at2"/>
<evidence type="ECO:0000313" key="14">
    <source>
        <dbReference type="Proteomes" id="UP000219285"/>
    </source>
</evidence>
<dbReference type="GO" id="GO:0000725">
    <property type="term" value="P:recombinational repair"/>
    <property type="evidence" value="ECO:0007669"/>
    <property type="project" value="TreeGrafter"/>
</dbReference>
<dbReference type="CDD" id="cd17932">
    <property type="entry name" value="DEXQc_UvrD"/>
    <property type="match status" value="1"/>
</dbReference>
<feature type="binding site" evidence="10">
    <location>
        <begin position="217"/>
        <end position="224"/>
    </location>
    <ligand>
        <name>ATP</name>
        <dbReference type="ChEBI" id="CHEBI:30616"/>
    </ligand>
</feature>
<dbReference type="KEGG" id="apel:CA267_010630"/>
<dbReference type="RefSeq" id="WP_075607508.1">
    <property type="nucleotide sequence ID" value="NZ_CP052766.1"/>
</dbReference>
<dbReference type="GO" id="GO:0043138">
    <property type="term" value="F:3'-5' DNA helicase activity"/>
    <property type="evidence" value="ECO:0007669"/>
    <property type="project" value="UniProtKB-EC"/>
</dbReference>
<dbReference type="Gene3D" id="1.10.10.160">
    <property type="match status" value="1"/>
</dbReference>
<gene>
    <name evidence="13" type="ORF">CA267_010630</name>
</gene>
<dbReference type="InterPro" id="IPR014016">
    <property type="entry name" value="UvrD-like_ATP-bd"/>
</dbReference>
<dbReference type="PANTHER" id="PTHR11070">
    <property type="entry name" value="UVRD / RECB / PCRA DNA HELICASE FAMILY MEMBER"/>
    <property type="match status" value="1"/>
</dbReference>
<comment type="catalytic activity">
    <reaction evidence="7">
        <text>Couples ATP hydrolysis with the unwinding of duplex DNA by translocating in the 3'-5' direction.</text>
        <dbReference type="EC" id="5.6.2.4"/>
    </reaction>
</comment>
<sequence length="1144" mass="126473">MDAIEAARQKAAELHQAACARGSDTSALLSFVTDEAERRGIDVYPLAQGDPQLKGGRALYDSQAGMILYEDVGSDFDKAFLIAHEIGHLELEGPAQNDLAEEIDPDRSAEAPAVGADRVVDYGSHERREIVMDLFARELLLPRSVARCWHIDEQLSSEEIAGRLKAPLSVIQQQLLDALLLPPISPPLTESAATPVGLDASQRNAALHRGSAFQLQAGPGTGKTRTLVHRIESLLEEGVDPGAILVLTFSNKAAGELRERIAARFPEAVATLWLGTFHSFGLDIVHRFHDRLGLSENPKVISRYEAIELLEDEIARLPLTHFRNLYDPTLDLGDMLSAISRAKDEVVNATEYRALTAAMLDTSRELPPGDVADKQRERAEKCLDVAELYQVYETLLQRTDSVDFGDLVSLPVRLVESEPEVQQLLASRHKHILVDEYQDVNRASVRLIKAIAGEGKQLWVVGDSRQSIYRFRGASSINMKRFTEDFPGAQVAGLDINYRSSSEIVDLYRHFSTNMRASQGALPLQLQAHHGSLGKRPELRVATTPDDEIAVLAAAIMEKKSQGVEYKDQAILCTSNNRLSEIAASLEALGLPVLYLGSLFEREEIKDLLSLLSLVTDRRATGLVRAATLPGYTVHLEHITALQQHLREADPDPLGWGALIDDVPGLDEQASKSLKRLSAALSDVPTNANPWPVLASLVIDRLGWAKQSAMANDLQGQLKGIALWQLLNFARKPINSSGLPVDRLLSRIRRIVLLSEDREMRQLPQATQSINGVRLMTIHASKGLEFKVVHLPGMISTGLPGSNRPPRCVPPDGLLEGAEGLTGLEAIKAGHEEEEECKFFVATSRAQNELLLYASSVQSDGKTKRSRSKYIDRIASVIQQQNNPARLSINPVEPEILSLDEEALLISEKQLSLYDRCPRRFLYTHALALAGKRTESAFMQMHSAVYDVLDWLGQKHSESTPSASELEAQFTQSWLNRGPVDHGYSEDYRRIGERLVQYLIETRQGRQLIKPEVLQVSFPEGEISVLPDEMTLDTDGKYSIRRIKSGKKGNDEFDRLEYTLLLEAAERKFGHGTRVEAVHLAGETQEQVAVTDRKKSARLSKTQSAMGAIAQGQFPAKPENRTCPRCPSFFICGKVPAGKICIKK</sequence>